<name>A0ABP1CK60_9APHY</name>
<dbReference type="SMART" id="SM00132">
    <property type="entry name" value="LIM"/>
    <property type="match status" value="3"/>
</dbReference>
<keyword evidence="3" id="KW-0677">Repeat</keyword>
<feature type="region of interest" description="Disordered" evidence="7">
    <location>
        <begin position="625"/>
        <end position="702"/>
    </location>
</feature>
<protein>
    <recommendedName>
        <fullName evidence="8">LIM zinc-binding domain-containing protein</fullName>
    </recommendedName>
</protein>
<dbReference type="PROSITE" id="PS00478">
    <property type="entry name" value="LIM_DOMAIN_1"/>
    <property type="match status" value="1"/>
</dbReference>
<feature type="compositionally biased region" description="Polar residues" evidence="7">
    <location>
        <begin position="625"/>
        <end position="649"/>
    </location>
</feature>
<dbReference type="Pfam" id="PF00412">
    <property type="entry name" value="LIM"/>
    <property type="match status" value="1"/>
</dbReference>
<evidence type="ECO:0000256" key="4">
    <source>
        <dbReference type="ARBA" id="ARBA00022833"/>
    </source>
</evidence>
<evidence type="ECO:0000256" key="7">
    <source>
        <dbReference type="SAM" id="MobiDB-lite"/>
    </source>
</evidence>
<reference evidence="10" key="1">
    <citation type="submission" date="2024-04" db="EMBL/GenBank/DDBJ databases">
        <authorList>
            <person name="Shaw F."/>
            <person name="Minotto A."/>
        </authorList>
    </citation>
    <scope>NUCLEOTIDE SEQUENCE [LARGE SCALE GENOMIC DNA]</scope>
</reference>
<evidence type="ECO:0000256" key="2">
    <source>
        <dbReference type="ARBA" id="ARBA00022723"/>
    </source>
</evidence>
<feature type="domain" description="LIM zinc-binding" evidence="8">
    <location>
        <begin position="210"/>
        <end position="274"/>
    </location>
</feature>
<evidence type="ECO:0000313" key="9">
    <source>
        <dbReference type="EMBL" id="CAL1696091.1"/>
    </source>
</evidence>
<keyword evidence="10" id="KW-1185">Reference proteome</keyword>
<accession>A0ABP1CK60</accession>
<feature type="compositionally biased region" description="Polar residues" evidence="7">
    <location>
        <begin position="278"/>
        <end position="294"/>
    </location>
</feature>
<feature type="compositionally biased region" description="Polar residues" evidence="7">
    <location>
        <begin position="379"/>
        <end position="400"/>
    </location>
</feature>
<evidence type="ECO:0000259" key="8">
    <source>
        <dbReference type="PROSITE" id="PS50023"/>
    </source>
</evidence>
<dbReference type="Proteomes" id="UP001497453">
    <property type="component" value="Chromosome 1"/>
</dbReference>
<feature type="region of interest" description="Disordered" evidence="7">
    <location>
        <begin position="1147"/>
        <end position="1188"/>
    </location>
</feature>
<feature type="compositionally biased region" description="Polar residues" evidence="7">
    <location>
        <begin position="784"/>
        <end position="796"/>
    </location>
</feature>
<comment type="subcellular location">
    <subcellularLocation>
        <location evidence="1">Nucleus</location>
    </subcellularLocation>
</comment>
<feature type="compositionally biased region" description="Polar residues" evidence="7">
    <location>
        <begin position="1152"/>
        <end position="1161"/>
    </location>
</feature>
<evidence type="ECO:0000313" key="10">
    <source>
        <dbReference type="Proteomes" id="UP001497453"/>
    </source>
</evidence>
<feature type="region of interest" description="Disordered" evidence="7">
    <location>
        <begin position="276"/>
        <end position="529"/>
    </location>
</feature>
<keyword evidence="5" id="KW-0539">Nucleus</keyword>
<evidence type="ECO:0000256" key="5">
    <source>
        <dbReference type="ARBA" id="ARBA00023242"/>
    </source>
</evidence>
<gene>
    <name evidence="9" type="ORF">GFSPODELE1_LOCUS1034</name>
</gene>
<proteinExistence type="predicted"/>
<feature type="region of interest" description="Disordered" evidence="7">
    <location>
        <begin position="757"/>
        <end position="865"/>
    </location>
</feature>
<evidence type="ECO:0000256" key="3">
    <source>
        <dbReference type="ARBA" id="ARBA00022737"/>
    </source>
</evidence>
<organism evidence="9 10">
    <name type="scientific">Somion occarium</name>
    <dbReference type="NCBI Taxonomy" id="3059160"/>
    <lineage>
        <taxon>Eukaryota</taxon>
        <taxon>Fungi</taxon>
        <taxon>Dikarya</taxon>
        <taxon>Basidiomycota</taxon>
        <taxon>Agaricomycotina</taxon>
        <taxon>Agaricomycetes</taxon>
        <taxon>Polyporales</taxon>
        <taxon>Cerrenaceae</taxon>
        <taxon>Somion</taxon>
    </lineage>
</organism>
<feature type="compositionally biased region" description="Low complexity" evidence="7">
    <location>
        <begin position="50"/>
        <end position="64"/>
    </location>
</feature>
<dbReference type="InterPro" id="IPR001781">
    <property type="entry name" value="Znf_LIM"/>
</dbReference>
<feature type="compositionally biased region" description="Basic and acidic residues" evidence="7">
    <location>
        <begin position="322"/>
        <end position="335"/>
    </location>
</feature>
<sequence length="1213" mass="130697">MGFCRRCGEIVVGVRCKCGGSSVAAVVKWSQGDDDSKQDRWSRTYVTKDTSPSRPESTSTTASSVSGPIKPSYTGSNQAKRFPRPGGYSSSPQTRLEARVSAHIASATTPRPTSPLKHSATASEDSNAEEGILPNLHHGSELAKVYGSVLQPKESLDSYACAICSTVFPPDATIYPDPSTISPSGERLDSGLGTRFLCRPCFVEHGGSKGDCPACHRPVLILKAEGGFVEAAGNVWHRKCFNCDGCLKNIGDHPMVDLLGRPSCADCFETCLKRPTRDSTPTSPMNNKVDSRNNLGGFKRTDRSREGSPALEELEQRLGIIRSRENTPAKEERVGRLNLDAFSPKTHDPQGSPASNHYRSSYSRESSPTVERLSGRVRANSSTNIGFASPYSNNTSSTRILNRYKSPEPDSSDTDAGSPRMRRQSYSRLKSPEPEVDDGVLMRRSLNRFQSPEPDIKSSTPMSGLSRSPRHSSPSPKPTEAAIEEMKRRFLNQASSPRSGAQSTTSSTTTTPRRRSRSRPRTSDTPTVIDDVFLGKENIDTTSRKGNDVESRVPTVSWSFTSPGLKTRASTSSLRSALKAQTTGGTEFSGLRSQRTGESTMPLIRSQRTGDTEYTIQRDLTGGTSYLSRQRTGDTTYISQQDTGMTSGRTIRRQRTGDTDYVRRQPTGETLYPQSTGQTDHVRRQRTGDTELRSQKTGDTTHTLRRQRTGDTEIRAQRTGETVYTLRRDRTGDAEVESLLGAIPTKEDGDLIDLSIPASHSSGPMSKIPIPTRRSVASVAGIRTSRSNTSLRQAYGQSVPPTPDLSDFSDTMSTQSSGPSTPPSISPPSRRSRDSLSKSPIELQHTGSKNTTPTPTPKSKRTVGGITIPEPLPADTRCAKCHLPLFNTKHGGKFVTVPEEPTSSGIPPKTYHTSCFKCNVCGDVFEEREGGHAVFVRGEEGACHCAPPEKITLRKVPTVTSTPASISSRPLTSIQTSSAKYVTSSVTSSSRYERPPPTAPPTAATFTFPPPRFGGNSTCPECNQAVSLMERGVVPGPQGSRWHAACLICGGKDAKGRRKEYGKPGCGKKLDSAAKTDAEGHVWCRECLLLLPPSQRQASPIPSPIVPTATGGRGTVVAPQYTGTTTIAPQFTGIGGSDAALLRQLTGGGLSPTRQLSSSPTKMHDGPRPGAARYPRPKSVTGVRSAGGEGRGMFLVRQLTGGNNSFSGNDYGL</sequence>
<feature type="compositionally biased region" description="Polar residues" evidence="7">
    <location>
        <begin position="352"/>
        <end position="369"/>
    </location>
</feature>
<keyword evidence="6" id="KW-0440">LIM domain</keyword>
<dbReference type="EMBL" id="OZ037944">
    <property type="protein sequence ID" value="CAL1696091.1"/>
    <property type="molecule type" value="Genomic_DNA"/>
</dbReference>
<feature type="compositionally biased region" description="Polar residues" evidence="7">
    <location>
        <begin position="580"/>
        <end position="599"/>
    </location>
</feature>
<feature type="region of interest" description="Disordered" evidence="7">
    <location>
        <begin position="580"/>
        <end position="601"/>
    </location>
</feature>
<evidence type="ECO:0000256" key="1">
    <source>
        <dbReference type="ARBA" id="ARBA00004123"/>
    </source>
</evidence>
<feature type="compositionally biased region" description="Basic and acidic residues" evidence="7">
    <location>
        <begin position="680"/>
        <end position="696"/>
    </location>
</feature>
<dbReference type="PROSITE" id="PS50023">
    <property type="entry name" value="LIM_DOMAIN_2"/>
    <property type="match status" value="2"/>
</dbReference>
<feature type="domain" description="LIM zinc-binding" evidence="8">
    <location>
        <begin position="876"/>
        <end position="955"/>
    </location>
</feature>
<feature type="region of interest" description="Disordered" evidence="7">
    <location>
        <begin position="30"/>
        <end position="127"/>
    </location>
</feature>
<evidence type="ECO:0000256" key="6">
    <source>
        <dbReference type="PROSITE-ProRule" id="PRU00125"/>
    </source>
</evidence>
<keyword evidence="4 6" id="KW-0862">Zinc</keyword>
<keyword evidence="2 6" id="KW-0479">Metal-binding</keyword>
<feature type="compositionally biased region" description="Polar residues" evidence="7">
    <location>
        <begin position="492"/>
        <end position="502"/>
    </location>
</feature>
<dbReference type="Gene3D" id="2.10.110.10">
    <property type="entry name" value="Cysteine Rich Protein"/>
    <property type="match status" value="3"/>
</dbReference>
<dbReference type="PANTHER" id="PTHR24215:SF35">
    <property type="entry name" value="MUSCLE LIM PROTEIN MLP84B"/>
    <property type="match status" value="1"/>
</dbReference>
<dbReference type="PANTHER" id="PTHR24215">
    <property type="entry name" value="RHO-GTPASE-ACTIVATING PROTEIN LRG1"/>
    <property type="match status" value="1"/>
</dbReference>
<dbReference type="CDD" id="cd08368">
    <property type="entry name" value="LIM"/>
    <property type="match status" value="2"/>
</dbReference>